<organism evidence="3 4">
    <name type="scientific">Coniochaeta ligniaria NRRL 30616</name>
    <dbReference type="NCBI Taxonomy" id="1408157"/>
    <lineage>
        <taxon>Eukaryota</taxon>
        <taxon>Fungi</taxon>
        <taxon>Dikarya</taxon>
        <taxon>Ascomycota</taxon>
        <taxon>Pezizomycotina</taxon>
        <taxon>Sordariomycetes</taxon>
        <taxon>Sordariomycetidae</taxon>
        <taxon>Coniochaetales</taxon>
        <taxon>Coniochaetaceae</taxon>
        <taxon>Coniochaeta</taxon>
    </lineage>
</organism>
<dbReference type="GO" id="GO:0005739">
    <property type="term" value="C:mitochondrion"/>
    <property type="evidence" value="ECO:0007669"/>
    <property type="project" value="InterPro"/>
</dbReference>
<dbReference type="OrthoDB" id="2444174at2759"/>
<proteinExistence type="predicted"/>
<sequence length="419" mass="47460">MSNTLTPFLYHTRTLQRIPTTILTRPSVSRSLFHTPARLQATKRRSSDESIPFELPPDLNLTSDESRGTVGPEADGETEAVSTITPTERRAFDTIFQEIATRSTRPSRSHLADNVISLVVQDADRSATISSSRRTTDVDRDAALEKFPPSLRKAASMALGALKEDDGMDIERPIHEEHTSNLAANKHVKTATIDKLVKTATIEEHRRKERRRVESRMLNAESDFKLWKCMTKDVFRMVERLGIGEKVSLADRRQSANQGKAAKRKKEELNIYVHGPLYPLLLLRGLRLLDRAFETPSQLALSVLPRVQGLGLASYVLGASTPFYNTLMSIYWYRYSDVSAVFSLLEEMRRAGLSFDEDSLDLLRDMETALVPYAEGEHGQFMKELTAMPEYEAAFDSRLPHWEKVIQSSIDDKKREAVY</sequence>
<dbReference type="InParanoid" id="A0A1J7IFN7"/>
<dbReference type="AlphaFoldDB" id="A0A1J7IFN7"/>
<dbReference type="EMBL" id="KV875100">
    <property type="protein sequence ID" value="OIW26229.1"/>
    <property type="molecule type" value="Genomic_DNA"/>
</dbReference>
<dbReference type="PANTHER" id="PTHR39468:SF1">
    <property type="entry name" value="MTF2-LIKE C-TERMINAL DOMAIN-CONTAINING PROTEIN"/>
    <property type="match status" value="1"/>
</dbReference>
<dbReference type="Proteomes" id="UP000182658">
    <property type="component" value="Unassembled WGS sequence"/>
</dbReference>
<keyword evidence="4" id="KW-1185">Reference proteome</keyword>
<protein>
    <recommendedName>
        <fullName evidence="2">Mtf2-like C-terminal domain-containing protein</fullName>
    </recommendedName>
</protein>
<gene>
    <name evidence="3" type="ORF">CONLIGDRAFT_646413</name>
</gene>
<feature type="region of interest" description="Disordered" evidence="1">
    <location>
        <begin position="39"/>
        <end position="82"/>
    </location>
</feature>
<dbReference type="STRING" id="1408157.A0A1J7IFN7"/>
<dbReference type="InterPro" id="IPR043837">
    <property type="entry name" value="Mtf2-like_C"/>
</dbReference>
<dbReference type="Pfam" id="PF19189">
    <property type="entry name" value="Mtf2"/>
    <property type="match status" value="1"/>
</dbReference>
<evidence type="ECO:0000313" key="4">
    <source>
        <dbReference type="Proteomes" id="UP000182658"/>
    </source>
</evidence>
<evidence type="ECO:0000259" key="2">
    <source>
        <dbReference type="Pfam" id="PF19189"/>
    </source>
</evidence>
<name>A0A1J7IFN7_9PEZI</name>
<evidence type="ECO:0000256" key="1">
    <source>
        <dbReference type="SAM" id="MobiDB-lite"/>
    </source>
</evidence>
<evidence type="ECO:0000313" key="3">
    <source>
        <dbReference type="EMBL" id="OIW26229.1"/>
    </source>
</evidence>
<dbReference type="PANTHER" id="PTHR39468">
    <property type="entry name" value="CHROMOSOME 7, WHOLE GENOME SHOTGUN SEQUENCE"/>
    <property type="match status" value="1"/>
</dbReference>
<accession>A0A1J7IFN7</accession>
<dbReference type="InterPro" id="IPR040009">
    <property type="entry name" value="Mtf2/C5D6.12-like"/>
</dbReference>
<reference evidence="3 4" key="1">
    <citation type="submission" date="2016-10" db="EMBL/GenBank/DDBJ databases">
        <title>Draft genome sequence of Coniochaeta ligniaria NRRL30616, a lignocellulolytic fungus for bioabatement of inhibitors in plant biomass hydrolysates.</title>
        <authorList>
            <consortium name="DOE Joint Genome Institute"/>
            <person name="Jimenez D.J."/>
            <person name="Hector R.E."/>
            <person name="Riley R."/>
            <person name="Sun H."/>
            <person name="Grigoriev I.V."/>
            <person name="Van Elsas J.D."/>
            <person name="Nichols N.N."/>
        </authorList>
    </citation>
    <scope>NUCLEOTIDE SEQUENCE [LARGE SCALE GENOMIC DNA]</scope>
    <source>
        <strain evidence="3 4">NRRL 30616</strain>
    </source>
</reference>
<feature type="domain" description="Mtf2-like C-terminal" evidence="2">
    <location>
        <begin position="210"/>
        <end position="369"/>
    </location>
</feature>